<dbReference type="EMBL" id="CP000697">
    <property type="protein sequence ID" value="ABQ31418.1"/>
    <property type="molecule type" value="Genomic_DNA"/>
</dbReference>
<evidence type="ECO:0000256" key="1">
    <source>
        <dbReference type="SAM" id="MobiDB-lite"/>
    </source>
</evidence>
<feature type="region of interest" description="Disordered" evidence="1">
    <location>
        <begin position="1"/>
        <end position="31"/>
    </location>
</feature>
<name>A5G0N6_ACICJ</name>
<keyword evidence="3" id="KW-1185">Reference proteome</keyword>
<evidence type="ECO:0000313" key="2">
    <source>
        <dbReference type="EMBL" id="ABQ31418.1"/>
    </source>
</evidence>
<protein>
    <submittedName>
        <fullName evidence="2">Uncharacterized protein</fullName>
    </submittedName>
</protein>
<accession>A5G0N6</accession>
<dbReference type="Proteomes" id="UP000000245">
    <property type="component" value="Chromosome"/>
</dbReference>
<evidence type="ECO:0000313" key="3">
    <source>
        <dbReference type="Proteomes" id="UP000000245"/>
    </source>
</evidence>
<organism evidence="2 3">
    <name type="scientific">Acidiphilium cryptum (strain JF-5)</name>
    <dbReference type="NCBI Taxonomy" id="349163"/>
    <lineage>
        <taxon>Bacteria</taxon>
        <taxon>Pseudomonadati</taxon>
        <taxon>Pseudomonadota</taxon>
        <taxon>Alphaproteobacteria</taxon>
        <taxon>Acetobacterales</taxon>
        <taxon>Acidocellaceae</taxon>
        <taxon>Acidiphilium</taxon>
    </lineage>
</organism>
<gene>
    <name evidence="2" type="ordered locus">Acry_2220</name>
</gene>
<dbReference type="KEGG" id="acr:Acry_2220"/>
<proteinExistence type="predicted"/>
<reference evidence="2 3" key="1">
    <citation type="submission" date="2007-05" db="EMBL/GenBank/DDBJ databases">
        <title>Complete sequence of chromosome of Acidiphilium cryptum JF-5.</title>
        <authorList>
            <consortium name="US DOE Joint Genome Institute"/>
            <person name="Copeland A."/>
            <person name="Lucas S."/>
            <person name="Lapidus A."/>
            <person name="Barry K."/>
            <person name="Detter J.C."/>
            <person name="Glavina del Rio T."/>
            <person name="Hammon N."/>
            <person name="Israni S."/>
            <person name="Dalin E."/>
            <person name="Tice H."/>
            <person name="Pitluck S."/>
            <person name="Sims D."/>
            <person name="Brettin T."/>
            <person name="Bruce D."/>
            <person name="Han C."/>
            <person name="Schmutz J."/>
            <person name="Larimer F."/>
            <person name="Land M."/>
            <person name="Hauser L."/>
            <person name="Kyrpides N."/>
            <person name="Kim E."/>
            <person name="Magnuson T."/>
            <person name="Richardson P."/>
        </authorList>
    </citation>
    <scope>NUCLEOTIDE SEQUENCE [LARGE SCALE GENOMIC DNA]</scope>
    <source>
        <strain evidence="2 3">JF-5</strain>
    </source>
</reference>
<dbReference type="AlphaFoldDB" id="A5G0N6"/>
<dbReference type="HOGENOM" id="CLU_2366451_0_0_5"/>
<sequence length="95" mass="9701">MPPCRGNPPGRAPETPAGRAEIMPQSCPSQSSPGLAGKFLKTSVCIGIFPETGTFMGLGELRPAGQALTCTLCATRSFTGSGSMPFAGRPGQMVS</sequence>